<keyword evidence="4 6" id="KW-1133">Transmembrane helix</keyword>
<dbReference type="GO" id="GO:0005886">
    <property type="term" value="C:plasma membrane"/>
    <property type="evidence" value="ECO:0007669"/>
    <property type="project" value="TreeGrafter"/>
</dbReference>
<sequence length="138" mass="13896">MSQTSDAPTRQGSGHDRGPAVAAVRAGAILAAIGVGLGAFGAHGLSDRLAPELLAVFETGVRYQMYAALAMLALGAIGQRRAPMLLLAGAVVFGGSLYVLALSGVRWLGAITPIGGVLMIIGLILAAVDAGRGRFGSR</sequence>
<dbReference type="AlphaFoldDB" id="A0A255G3U2"/>
<evidence type="ECO:0000256" key="3">
    <source>
        <dbReference type="ARBA" id="ARBA00022692"/>
    </source>
</evidence>
<evidence type="ECO:0000313" key="8">
    <source>
        <dbReference type="Proteomes" id="UP000215896"/>
    </source>
</evidence>
<evidence type="ECO:0000313" key="7">
    <source>
        <dbReference type="EMBL" id="OYO10589.1"/>
    </source>
</evidence>
<dbReference type="PANTHER" id="PTHR43461:SF1">
    <property type="entry name" value="TRANSMEMBRANE PROTEIN 256"/>
    <property type="match status" value="1"/>
</dbReference>
<name>A0A255G3U2_9ACTN</name>
<reference evidence="7 8" key="1">
    <citation type="submission" date="2017-07" db="EMBL/GenBank/DDBJ databases">
        <title>Draft whole genome sequences of clinical Proprionibacteriaceae strains.</title>
        <authorList>
            <person name="Bernier A.-M."/>
            <person name="Bernard K."/>
            <person name="Domingo M.-C."/>
        </authorList>
    </citation>
    <scope>NUCLEOTIDE SEQUENCE [LARGE SCALE GENOMIC DNA]</scope>
    <source>
        <strain evidence="7 8">NML 030167</strain>
    </source>
</reference>
<feature type="transmembrane region" description="Helical" evidence="6">
    <location>
        <begin position="20"/>
        <end position="40"/>
    </location>
</feature>
<dbReference type="RefSeq" id="WP_094358423.1">
    <property type="nucleotide sequence ID" value="NZ_NMVK01000016.1"/>
</dbReference>
<dbReference type="Proteomes" id="UP000215896">
    <property type="component" value="Unassembled WGS sequence"/>
</dbReference>
<organism evidence="7 8">
    <name type="scientific">Enemella evansiae</name>
    <dbReference type="NCBI Taxonomy" id="2016499"/>
    <lineage>
        <taxon>Bacteria</taxon>
        <taxon>Bacillati</taxon>
        <taxon>Actinomycetota</taxon>
        <taxon>Actinomycetes</taxon>
        <taxon>Propionibacteriales</taxon>
        <taxon>Propionibacteriaceae</taxon>
        <taxon>Enemella</taxon>
    </lineage>
</organism>
<gene>
    <name evidence="7" type="ORF">CGZ94_16410</name>
</gene>
<evidence type="ECO:0000256" key="5">
    <source>
        <dbReference type="ARBA" id="ARBA00023136"/>
    </source>
</evidence>
<protein>
    <submittedName>
        <fullName evidence="7">DUF423 domain-containing protein</fullName>
    </submittedName>
</protein>
<evidence type="ECO:0000256" key="4">
    <source>
        <dbReference type="ARBA" id="ARBA00022989"/>
    </source>
</evidence>
<keyword evidence="3 6" id="KW-0812">Transmembrane</keyword>
<feature type="transmembrane region" description="Helical" evidence="6">
    <location>
        <begin position="60"/>
        <end position="77"/>
    </location>
</feature>
<keyword evidence="5 6" id="KW-0472">Membrane</keyword>
<comment type="caution">
    <text evidence="7">The sequence shown here is derived from an EMBL/GenBank/DDBJ whole genome shotgun (WGS) entry which is preliminary data.</text>
</comment>
<proteinExistence type="inferred from homology"/>
<dbReference type="InterPro" id="IPR006696">
    <property type="entry name" value="DUF423"/>
</dbReference>
<feature type="transmembrane region" description="Helical" evidence="6">
    <location>
        <begin position="107"/>
        <end position="128"/>
    </location>
</feature>
<evidence type="ECO:0000256" key="1">
    <source>
        <dbReference type="ARBA" id="ARBA00004141"/>
    </source>
</evidence>
<comment type="subcellular location">
    <subcellularLocation>
        <location evidence="1">Membrane</location>
        <topology evidence="1">Multi-pass membrane protein</topology>
    </subcellularLocation>
</comment>
<evidence type="ECO:0000256" key="2">
    <source>
        <dbReference type="ARBA" id="ARBA00009694"/>
    </source>
</evidence>
<evidence type="ECO:0000256" key="6">
    <source>
        <dbReference type="SAM" id="Phobius"/>
    </source>
</evidence>
<dbReference type="Pfam" id="PF04241">
    <property type="entry name" value="DUF423"/>
    <property type="match status" value="1"/>
</dbReference>
<dbReference type="PANTHER" id="PTHR43461">
    <property type="entry name" value="TRANSMEMBRANE PROTEIN 256"/>
    <property type="match status" value="1"/>
</dbReference>
<comment type="similarity">
    <text evidence="2">Belongs to the UPF0382 family.</text>
</comment>
<dbReference type="EMBL" id="NMVO01000016">
    <property type="protein sequence ID" value="OYO10589.1"/>
    <property type="molecule type" value="Genomic_DNA"/>
</dbReference>
<dbReference type="OrthoDB" id="9802121at2"/>
<keyword evidence="8" id="KW-1185">Reference proteome</keyword>
<feature type="transmembrane region" description="Helical" evidence="6">
    <location>
        <begin position="84"/>
        <end position="101"/>
    </location>
</feature>
<accession>A0A255G3U2</accession>